<accession>A0A9D2F0J7</accession>
<sequence length="188" mass="19302">MGEQAICVASANVTAPELAAALEHLTSDLAEALPVYARIAGTEAPTLARSRAGADVARAGTVLLALALEDGAPPLEGPPASWAPAGARVYALVTTAGDPQLAAAALAELRELCELRGQAWMGGLAVGNAATVTRFSRGPRMGWARRRVSEALDQLAWALLAGAPCDERLVQPSLAARLAAHVLPSQRA</sequence>
<reference evidence="1" key="2">
    <citation type="submission" date="2021-04" db="EMBL/GenBank/DDBJ databases">
        <authorList>
            <person name="Gilroy R."/>
        </authorList>
    </citation>
    <scope>NUCLEOTIDE SEQUENCE</scope>
    <source>
        <strain evidence="1">ChiHjej12B11-14209</strain>
    </source>
</reference>
<evidence type="ECO:0000313" key="1">
    <source>
        <dbReference type="EMBL" id="HIZ46950.1"/>
    </source>
</evidence>
<proteinExistence type="predicted"/>
<comment type="caution">
    <text evidence="1">The sequence shown here is derived from an EMBL/GenBank/DDBJ whole genome shotgun (WGS) entry which is preliminary data.</text>
</comment>
<protein>
    <submittedName>
        <fullName evidence="1">Uncharacterized protein</fullName>
    </submittedName>
</protein>
<evidence type="ECO:0000313" key="2">
    <source>
        <dbReference type="Proteomes" id="UP000824062"/>
    </source>
</evidence>
<dbReference type="Proteomes" id="UP000824062">
    <property type="component" value="Unassembled WGS sequence"/>
</dbReference>
<name>A0A9D2F0J7_9ACTN</name>
<reference evidence="1" key="1">
    <citation type="journal article" date="2021" name="PeerJ">
        <title>Extensive microbial diversity within the chicken gut microbiome revealed by metagenomics and culture.</title>
        <authorList>
            <person name="Gilroy R."/>
            <person name="Ravi A."/>
            <person name="Getino M."/>
            <person name="Pursley I."/>
            <person name="Horton D.L."/>
            <person name="Alikhan N.F."/>
            <person name="Baker D."/>
            <person name="Gharbi K."/>
            <person name="Hall N."/>
            <person name="Watson M."/>
            <person name="Adriaenssens E.M."/>
            <person name="Foster-Nyarko E."/>
            <person name="Jarju S."/>
            <person name="Secka A."/>
            <person name="Antonio M."/>
            <person name="Oren A."/>
            <person name="Chaudhuri R.R."/>
            <person name="La Ragione R."/>
            <person name="Hildebrand F."/>
            <person name="Pallen M.J."/>
        </authorList>
    </citation>
    <scope>NUCLEOTIDE SEQUENCE</scope>
    <source>
        <strain evidence="1">ChiHjej12B11-14209</strain>
    </source>
</reference>
<gene>
    <name evidence="1" type="ORF">IAA19_08060</name>
</gene>
<dbReference type="EMBL" id="DXBM01000067">
    <property type="protein sequence ID" value="HIZ46950.1"/>
    <property type="molecule type" value="Genomic_DNA"/>
</dbReference>
<organism evidence="1 2">
    <name type="scientific">Candidatus Olsenella pullistercoris</name>
    <dbReference type="NCBI Taxonomy" id="2838712"/>
    <lineage>
        <taxon>Bacteria</taxon>
        <taxon>Bacillati</taxon>
        <taxon>Actinomycetota</taxon>
        <taxon>Coriobacteriia</taxon>
        <taxon>Coriobacteriales</taxon>
        <taxon>Atopobiaceae</taxon>
        <taxon>Olsenella</taxon>
    </lineage>
</organism>
<dbReference type="AlphaFoldDB" id="A0A9D2F0J7"/>